<dbReference type="GO" id="GO:0046872">
    <property type="term" value="F:metal ion binding"/>
    <property type="evidence" value="ECO:0007669"/>
    <property type="project" value="UniProtKB-KW"/>
</dbReference>
<feature type="transmembrane region" description="Helical" evidence="6">
    <location>
        <begin position="20"/>
        <end position="42"/>
    </location>
</feature>
<keyword evidence="2 6" id="KW-0812">Transmembrane</keyword>
<protein>
    <submittedName>
        <fullName evidence="7">Hemolysin III family protein</fullName>
    </submittedName>
</protein>
<feature type="transmembrane region" description="Helical" evidence="6">
    <location>
        <begin position="49"/>
        <end position="70"/>
    </location>
</feature>
<accession>A0A8J7RP90</accession>
<evidence type="ECO:0000256" key="2">
    <source>
        <dbReference type="ARBA" id="ARBA00022692"/>
    </source>
</evidence>
<dbReference type="RefSeq" id="WP_209335491.1">
    <property type="nucleotide sequence ID" value="NZ_JAGIYY010000003.1"/>
</dbReference>
<evidence type="ECO:0000313" key="8">
    <source>
        <dbReference type="Proteomes" id="UP000666240"/>
    </source>
</evidence>
<dbReference type="EMBL" id="JAGIYY010000003">
    <property type="protein sequence ID" value="MBP0439494.1"/>
    <property type="molecule type" value="Genomic_DNA"/>
</dbReference>
<comment type="caution">
    <text evidence="7">The sequence shown here is derived from an EMBL/GenBank/DDBJ whole genome shotgun (WGS) entry which is preliminary data.</text>
</comment>
<evidence type="ECO:0000256" key="4">
    <source>
        <dbReference type="ARBA" id="ARBA00023136"/>
    </source>
</evidence>
<proteinExistence type="predicted"/>
<keyword evidence="5" id="KW-0479">Metal-binding</keyword>
<evidence type="ECO:0000256" key="3">
    <source>
        <dbReference type="ARBA" id="ARBA00022989"/>
    </source>
</evidence>
<organism evidence="7 8">
    <name type="scientific">Tianweitania sediminis</name>
    <dbReference type="NCBI Taxonomy" id="1502156"/>
    <lineage>
        <taxon>Bacteria</taxon>
        <taxon>Pseudomonadati</taxon>
        <taxon>Pseudomonadota</taxon>
        <taxon>Alphaproteobacteria</taxon>
        <taxon>Hyphomicrobiales</taxon>
        <taxon>Phyllobacteriaceae</taxon>
        <taxon>Tianweitania</taxon>
    </lineage>
</organism>
<keyword evidence="4 6" id="KW-0472">Membrane</keyword>
<dbReference type="Proteomes" id="UP000666240">
    <property type="component" value="Unassembled WGS sequence"/>
</dbReference>
<feature type="transmembrane region" description="Helical" evidence="6">
    <location>
        <begin position="82"/>
        <end position="100"/>
    </location>
</feature>
<feature type="binding site" evidence="5">
    <location>
        <position position="192"/>
    </location>
    <ligand>
        <name>Zn(2+)</name>
        <dbReference type="ChEBI" id="CHEBI:29105"/>
    </ligand>
</feature>
<evidence type="ECO:0000256" key="5">
    <source>
        <dbReference type="PIRSR" id="PIRSR604254-1"/>
    </source>
</evidence>
<evidence type="ECO:0000256" key="1">
    <source>
        <dbReference type="ARBA" id="ARBA00004141"/>
    </source>
</evidence>
<dbReference type="PANTHER" id="PTHR20855">
    <property type="entry name" value="ADIPOR/PROGESTIN RECEPTOR-RELATED"/>
    <property type="match status" value="1"/>
</dbReference>
<feature type="transmembrane region" description="Helical" evidence="6">
    <location>
        <begin position="161"/>
        <end position="184"/>
    </location>
</feature>
<evidence type="ECO:0000256" key="6">
    <source>
        <dbReference type="SAM" id="Phobius"/>
    </source>
</evidence>
<comment type="subcellular location">
    <subcellularLocation>
        <location evidence="1">Membrane</location>
        <topology evidence="1">Multi-pass membrane protein</topology>
    </subcellularLocation>
</comment>
<sequence>MTDRPWNYSRSELVADGAVHAAGIVLASVGVAVILNATFAVADAVMNAAVMIYALSLLASLATSALYSLWPAGPGKWTLRKYDHAAIYLLIAGTYTPFAASMGSKGVWMLAGIWTVALAGAGMKLAFPGRFKMFSIVLYLGLAWSGMLVVETLLESFPVRIFFLLLAGGLIYSAGVPFHLWQTLRFHKAIWHSFVVAAATVHYVAVFLLVLIRNA</sequence>
<dbReference type="GO" id="GO:0016020">
    <property type="term" value="C:membrane"/>
    <property type="evidence" value="ECO:0007669"/>
    <property type="project" value="UniProtKB-SubCell"/>
</dbReference>
<feature type="transmembrane region" description="Helical" evidence="6">
    <location>
        <begin position="107"/>
        <end position="127"/>
    </location>
</feature>
<dbReference type="PANTHER" id="PTHR20855:SF3">
    <property type="entry name" value="LD03007P"/>
    <property type="match status" value="1"/>
</dbReference>
<keyword evidence="3 6" id="KW-1133">Transmembrane helix</keyword>
<name>A0A8J7RP90_9HYPH</name>
<feature type="transmembrane region" description="Helical" evidence="6">
    <location>
        <begin position="190"/>
        <end position="212"/>
    </location>
</feature>
<gene>
    <name evidence="7" type="ORF">J5Y06_12605</name>
</gene>
<dbReference type="Pfam" id="PF03006">
    <property type="entry name" value="HlyIII"/>
    <property type="match status" value="1"/>
</dbReference>
<evidence type="ECO:0000313" key="7">
    <source>
        <dbReference type="EMBL" id="MBP0439494.1"/>
    </source>
</evidence>
<dbReference type="InterPro" id="IPR004254">
    <property type="entry name" value="AdipoR/HlyIII-related"/>
</dbReference>
<feature type="transmembrane region" description="Helical" evidence="6">
    <location>
        <begin position="133"/>
        <end position="154"/>
    </location>
</feature>
<keyword evidence="5" id="KW-0862">Zinc</keyword>
<dbReference type="AlphaFoldDB" id="A0A8J7RP90"/>
<reference evidence="7" key="1">
    <citation type="submission" date="2021-03" db="EMBL/GenBank/DDBJ databases">
        <title>Genome sequencing and assembly of Tianweitania sediminis.</title>
        <authorList>
            <person name="Chhetri G."/>
        </authorList>
    </citation>
    <scope>NUCLEOTIDE SEQUENCE</scope>
    <source>
        <strain evidence="7">Z8</strain>
    </source>
</reference>
<keyword evidence="8" id="KW-1185">Reference proteome</keyword>